<keyword evidence="3" id="KW-1185">Reference proteome</keyword>
<dbReference type="PANTHER" id="PTHR30157">
    <property type="entry name" value="FERRIC REDUCTASE, NADPH-DEPENDENT"/>
    <property type="match status" value="1"/>
</dbReference>
<dbReference type="InterPro" id="IPR039261">
    <property type="entry name" value="FNR_nucleotide-bd"/>
</dbReference>
<evidence type="ECO:0000313" key="2">
    <source>
        <dbReference type="EMBL" id="MBB6437020.1"/>
    </source>
</evidence>
<dbReference type="EMBL" id="JACHEM010000008">
    <property type="protein sequence ID" value="MBB6437020.1"/>
    <property type="molecule type" value="Genomic_DNA"/>
</dbReference>
<dbReference type="AlphaFoldDB" id="A0A7X0HG42"/>
<dbReference type="PANTHER" id="PTHR30157:SF0">
    <property type="entry name" value="NADPH-DEPENDENT FERRIC-CHELATE REDUCTASE"/>
    <property type="match status" value="1"/>
</dbReference>
<dbReference type="Pfam" id="PF04954">
    <property type="entry name" value="SIP"/>
    <property type="match status" value="1"/>
</dbReference>
<dbReference type="Pfam" id="PF08021">
    <property type="entry name" value="FAD_binding_9"/>
    <property type="match status" value="1"/>
</dbReference>
<proteinExistence type="predicted"/>
<evidence type="ECO:0000313" key="3">
    <source>
        <dbReference type="Proteomes" id="UP000540423"/>
    </source>
</evidence>
<dbReference type="Gene3D" id="3.40.50.80">
    <property type="entry name" value="Nucleotide-binding domain of ferredoxin-NADP reductase (FNR) module"/>
    <property type="match status" value="1"/>
</dbReference>
<dbReference type="InterPro" id="IPR039374">
    <property type="entry name" value="SIP_fam"/>
</dbReference>
<comment type="caution">
    <text evidence="2">The sequence shown here is derived from an EMBL/GenBank/DDBJ whole genome shotgun (WGS) entry which is preliminary data.</text>
</comment>
<dbReference type="PROSITE" id="PS51384">
    <property type="entry name" value="FAD_FR"/>
    <property type="match status" value="1"/>
</dbReference>
<dbReference type="InterPro" id="IPR013113">
    <property type="entry name" value="SIP_FAD-bd"/>
</dbReference>
<protein>
    <submittedName>
        <fullName evidence="2">NADPH-dependent ferric siderophore reductase</fullName>
    </submittedName>
</protein>
<dbReference type="CDD" id="cd06193">
    <property type="entry name" value="siderophore_interacting"/>
    <property type="match status" value="1"/>
</dbReference>
<dbReference type="InterPro" id="IPR017938">
    <property type="entry name" value="Riboflavin_synthase-like_b-brl"/>
</dbReference>
<evidence type="ECO:0000259" key="1">
    <source>
        <dbReference type="PROSITE" id="PS51384"/>
    </source>
</evidence>
<organism evidence="2 3">
    <name type="scientific">Streptomyces candidus</name>
    <dbReference type="NCBI Taxonomy" id="67283"/>
    <lineage>
        <taxon>Bacteria</taxon>
        <taxon>Bacillati</taxon>
        <taxon>Actinomycetota</taxon>
        <taxon>Actinomycetes</taxon>
        <taxon>Kitasatosporales</taxon>
        <taxon>Streptomycetaceae</taxon>
        <taxon>Streptomyces</taxon>
    </lineage>
</organism>
<gene>
    <name evidence="2" type="ORF">HNQ79_003495</name>
</gene>
<name>A0A7X0HG42_9ACTN</name>
<feature type="domain" description="FAD-binding FR-type" evidence="1">
    <location>
        <begin position="20"/>
        <end position="156"/>
    </location>
</feature>
<dbReference type="Proteomes" id="UP000540423">
    <property type="component" value="Unassembled WGS sequence"/>
</dbReference>
<dbReference type="InterPro" id="IPR007037">
    <property type="entry name" value="SIP_rossman_dom"/>
</dbReference>
<dbReference type="Gene3D" id="2.40.30.10">
    <property type="entry name" value="Translation factors"/>
    <property type="match status" value="1"/>
</dbReference>
<dbReference type="InterPro" id="IPR017927">
    <property type="entry name" value="FAD-bd_FR_type"/>
</dbReference>
<accession>A0A7X0HG42</accession>
<sequence length="297" mass="32529">MTDLSDQPAQNAQSDRTLPYRMFRLTVLRTERLSPSLLRVTFGGDGRDGGNGLDAFRSGGRDQSLSLFLPHPGQPEPILPPETDPDWFTSYRTMDADVRAVMRSYTVRAQRTQPAPEIDIDFALHPDGGPACRWAERAAPGHRVAVLGPAVPDNTGVRFRPAPDTDQVVLWADETALPAASAALEQLPADMPVTAWITVQHAQDALALKAPAGARITYLVRDEQAPGPAEALAAAELPDAVAPYVWIAGEASCVRALRRHFVNDRGYDRRRVTFTGYWRQGLTEDGLREATSEHEVS</sequence>
<reference evidence="2 3" key="1">
    <citation type="submission" date="2020-08" db="EMBL/GenBank/DDBJ databases">
        <title>Genomic Encyclopedia of Type Strains, Phase IV (KMG-IV): sequencing the most valuable type-strain genomes for metagenomic binning, comparative biology and taxonomic classification.</title>
        <authorList>
            <person name="Goeker M."/>
        </authorList>
    </citation>
    <scope>NUCLEOTIDE SEQUENCE [LARGE SCALE GENOMIC DNA]</scope>
    <source>
        <strain evidence="2 3">DSM 40141</strain>
    </source>
</reference>
<dbReference type="GO" id="GO:0016491">
    <property type="term" value="F:oxidoreductase activity"/>
    <property type="evidence" value="ECO:0007669"/>
    <property type="project" value="InterPro"/>
</dbReference>
<dbReference type="SUPFAM" id="SSF63380">
    <property type="entry name" value="Riboflavin synthase domain-like"/>
    <property type="match status" value="1"/>
</dbReference>